<evidence type="ECO:0000313" key="2">
    <source>
        <dbReference type="EMBL" id="CAG8853848.1"/>
    </source>
</evidence>
<accession>A0ABN7XEY3</accession>
<proteinExistence type="predicted"/>
<sequence length="166" mass="18565">TVSKKIIQNIKEKKLRDQEKFITSQDTIPNISSEIKIPYNQKVERGLISELLEFIRSNDATIPQNSYSISGKQIFDLFKKNMTYVGDLTIGTTPYLAHLFNKAEKTNELAKSQKLIGVNNCEHACNLLATESQISDSKTKILSETKISMPVKPQASDASSNLKTEA</sequence>
<dbReference type="Proteomes" id="UP000789901">
    <property type="component" value="Unassembled WGS sequence"/>
</dbReference>
<protein>
    <submittedName>
        <fullName evidence="2">45004_t:CDS:1</fullName>
    </submittedName>
</protein>
<reference evidence="2 3" key="1">
    <citation type="submission" date="2021-06" db="EMBL/GenBank/DDBJ databases">
        <authorList>
            <person name="Kallberg Y."/>
            <person name="Tangrot J."/>
            <person name="Rosling A."/>
        </authorList>
    </citation>
    <scope>NUCLEOTIDE SEQUENCE [LARGE SCALE GENOMIC DNA]</scope>
    <source>
        <strain evidence="2 3">120-4 pot B 10/14</strain>
    </source>
</reference>
<gene>
    <name evidence="2" type="ORF">GMARGA_LOCUS42669</name>
</gene>
<feature type="non-terminal residue" evidence="2">
    <location>
        <position position="1"/>
    </location>
</feature>
<feature type="non-terminal residue" evidence="2">
    <location>
        <position position="166"/>
    </location>
</feature>
<organism evidence="2 3">
    <name type="scientific">Gigaspora margarita</name>
    <dbReference type="NCBI Taxonomy" id="4874"/>
    <lineage>
        <taxon>Eukaryota</taxon>
        <taxon>Fungi</taxon>
        <taxon>Fungi incertae sedis</taxon>
        <taxon>Mucoromycota</taxon>
        <taxon>Glomeromycotina</taxon>
        <taxon>Glomeromycetes</taxon>
        <taxon>Diversisporales</taxon>
        <taxon>Gigasporaceae</taxon>
        <taxon>Gigaspora</taxon>
    </lineage>
</organism>
<comment type="caution">
    <text evidence="2">The sequence shown here is derived from an EMBL/GenBank/DDBJ whole genome shotgun (WGS) entry which is preliminary data.</text>
</comment>
<feature type="region of interest" description="Disordered" evidence="1">
    <location>
        <begin position="146"/>
        <end position="166"/>
    </location>
</feature>
<name>A0ABN7XEY3_GIGMA</name>
<evidence type="ECO:0000313" key="3">
    <source>
        <dbReference type="Proteomes" id="UP000789901"/>
    </source>
</evidence>
<keyword evidence="3" id="KW-1185">Reference proteome</keyword>
<evidence type="ECO:0000256" key="1">
    <source>
        <dbReference type="SAM" id="MobiDB-lite"/>
    </source>
</evidence>
<dbReference type="EMBL" id="CAJVQB010129953">
    <property type="protein sequence ID" value="CAG8853848.1"/>
    <property type="molecule type" value="Genomic_DNA"/>
</dbReference>
<feature type="compositionally biased region" description="Polar residues" evidence="1">
    <location>
        <begin position="156"/>
        <end position="166"/>
    </location>
</feature>